<evidence type="ECO:0000313" key="3">
    <source>
        <dbReference type="Proteomes" id="UP001642409"/>
    </source>
</evidence>
<dbReference type="EMBL" id="CATOUU010000200">
    <property type="protein sequence ID" value="CAI9920418.1"/>
    <property type="molecule type" value="Genomic_DNA"/>
</dbReference>
<name>A0AA86NK01_9EUKA</name>
<dbReference type="AlphaFoldDB" id="A0AA86NK01"/>
<dbReference type="Proteomes" id="UP001642409">
    <property type="component" value="Unassembled WGS sequence"/>
</dbReference>
<comment type="caution">
    <text evidence="1">The sequence shown here is derived from an EMBL/GenBank/DDBJ whole genome shotgun (WGS) entry which is preliminary data.</text>
</comment>
<proteinExistence type="predicted"/>
<sequence>MLGGRFALTNVLTDGQAYYIAQNNQIVQYSKTFQVVRKFQPTTHFIRKIQFRLHSTSQIFVQVEKRVILYDIPTMSTVSSFELKDAFVIDFIQYKEELIVTASAKKTLVVRLPIKPQLNEISLEAPIYAGKRPMPLTLIDDQLLISANTHLTTVNLQTNKSFLTVFRESITAIHYNQQLAIGFSNGMIVLLNQLPREGEFNYHNITVLDKHNNSVQALHVQGSEVISAQIHQNCLGQWLKRDQFFNFISVPTFQNQPLMVQLVDNLWFVHTNNNSITVYNGQFKILSQILSIPNSDHNKIKLKNDVVFVPASSGVLMQTDTKMKGLFLNMTNRDIVRANNSTSDNKIVSFDSSLNVIVALTHCVDYSLIIQKGQQVIYNLYNVIPEGLKVKTVAFDQKVVIFVICAFGFKIYILQQDILTYHSFHKFVGIQDVDLQVKLYENQLIANCVDKTNLVKFTFDNELTLINSENIQVTKEPENLKVYSCYNEVVVQQNNKITVFGQVTSDHAFEGLICSNQNKIFGLKDSKIYQVSQELTPIELPIDLGKLQVLDFQVNSKEQFAIYLELNSVRYLQMISQQSNYEEDLEEAQPEVKIGKKLLLEKHETNNVDEGVGQIKFKSTMESFKLGSGKEVWDILME</sequence>
<gene>
    <name evidence="2" type="ORF">HINF_LOCUS49591</name>
    <name evidence="1" type="ORF">HINF_LOCUS8063</name>
</gene>
<accession>A0AA86NK01</accession>
<dbReference type="Gene3D" id="2.130.10.10">
    <property type="entry name" value="YVTN repeat-like/Quinoprotein amine dehydrogenase"/>
    <property type="match status" value="2"/>
</dbReference>
<reference evidence="1" key="1">
    <citation type="submission" date="2023-06" db="EMBL/GenBank/DDBJ databases">
        <authorList>
            <person name="Kurt Z."/>
        </authorList>
    </citation>
    <scope>NUCLEOTIDE SEQUENCE</scope>
</reference>
<evidence type="ECO:0000313" key="2">
    <source>
        <dbReference type="EMBL" id="CAL6061201.1"/>
    </source>
</evidence>
<dbReference type="InterPro" id="IPR036322">
    <property type="entry name" value="WD40_repeat_dom_sf"/>
</dbReference>
<reference evidence="2 3" key="2">
    <citation type="submission" date="2024-07" db="EMBL/GenBank/DDBJ databases">
        <authorList>
            <person name="Akdeniz Z."/>
        </authorList>
    </citation>
    <scope>NUCLEOTIDE SEQUENCE [LARGE SCALE GENOMIC DNA]</scope>
</reference>
<protein>
    <submittedName>
        <fullName evidence="1">Uncharacterized protein</fullName>
    </submittedName>
</protein>
<keyword evidence="3" id="KW-1185">Reference proteome</keyword>
<evidence type="ECO:0000313" key="1">
    <source>
        <dbReference type="EMBL" id="CAI9920418.1"/>
    </source>
</evidence>
<dbReference type="SUPFAM" id="SSF50978">
    <property type="entry name" value="WD40 repeat-like"/>
    <property type="match status" value="1"/>
</dbReference>
<dbReference type="InterPro" id="IPR015943">
    <property type="entry name" value="WD40/YVTN_repeat-like_dom_sf"/>
</dbReference>
<dbReference type="EMBL" id="CAXDID020000234">
    <property type="protein sequence ID" value="CAL6061201.1"/>
    <property type="molecule type" value="Genomic_DNA"/>
</dbReference>
<organism evidence="1">
    <name type="scientific">Hexamita inflata</name>
    <dbReference type="NCBI Taxonomy" id="28002"/>
    <lineage>
        <taxon>Eukaryota</taxon>
        <taxon>Metamonada</taxon>
        <taxon>Diplomonadida</taxon>
        <taxon>Hexamitidae</taxon>
        <taxon>Hexamitinae</taxon>
        <taxon>Hexamita</taxon>
    </lineage>
</organism>